<proteinExistence type="predicted"/>
<evidence type="ECO:0000313" key="3">
    <source>
        <dbReference type="Proteomes" id="UP000319424"/>
    </source>
</evidence>
<dbReference type="InterPro" id="IPR025331">
    <property type="entry name" value="TNT"/>
</dbReference>
<sequence length="305" mass="32982">EAVSGFIIGIGEDAAKQALVEGKEEVDGTRSVINGIINAGLALAVPVLIKGGKAVANKIKTPGVNKSVGEVATKEVATKEGEALVNKTGESISEEAGKFTTKLVKKSTCTQNELYNYLLKNSSADDAKKFVDNGIWPEGTPIPKSSSVLNPDGSIDWSKAPQGGYTLRADGTADKKSYIPYIGDVIDRYGKPDGRYTSPVVDGRAYSYSERSLPYIEDLSSYHQYKVIGDFSKIDDYINNCPDTQLKAKIDAMVTKYYDGDYSKLNVYKGTVAKVEGWGSGGAIQDEFPIAVEQLIKIRLLEELK</sequence>
<dbReference type="GO" id="GO:0050135">
    <property type="term" value="F:NADP+ nucleosidase activity"/>
    <property type="evidence" value="ECO:0007669"/>
    <property type="project" value="InterPro"/>
</dbReference>
<comment type="caution">
    <text evidence="2">The sequence shown here is derived from an EMBL/GenBank/DDBJ whole genome shotgun (WGS) entry which is preliminary data.</text>
</comment>
<protein>
    <submittedName>
        <fullName evidence="2">DUF4237 domain-containing protein</fullName>
    </submittedName>
</protein>
<dbReference type="AlphaFoldDB" id="A0A552US68"/>
<dbReference type="EMBL" id="VJXW01000057">
    <property type="protein sequence ID" value="TRW21076.1"/>
    <property type="molecule type" value="Genomic_DNA"/>
</dbReference>
<dbReference type="Pfam" id="PF14021">
    <property type="entry name" value="TNT"/>
    <property type="match status" value="1"/>
</dbReference>
<dbReference type="RefSeq" id="WP_144398991.1">
    <property type="nucleotide sequence ID" value="NZ_VJXW01000057.1"/>
</dbReference>
<dbReference type="Proteomes" id="UP000319424">
    <property type="component" value="Unassembled WGS sequence"/>
</dbReference>
<gene>
    <name evidence="2" type="ORF">FL857_12175</name>
</gene>
<name>A0A552US68_9FIRM</name>
<reference evidence="2 3" key="1">
    <citation type="submission" date="2019-07" db="EMBL/GenBank/DDBJ databases">
        <title>Criibacterium bergeronii gen. nov., sp. nov. isolated from human clinical samples.</title>
        <authorList>
            <person name="Maheux A.F."/>
            <person name="Boudreau D.K."/>
            <person name="Berube E."/>
            <person name="Brodeur S."/>
            <person name="Bernard K.A."/>
            <person name="Abed J.Y."/>
            <person name="Ducrey E."/>
            <person name="Guay E.F."/>
            <person name="Raymond F."/>
            <person name="Corbeil J."/>
            <person name="Domingo M.-C."/>
            <person name="Roy P.H."/>
            <person name="Boissinot M."/>
            <person name="Tocheva E.I."/>
            <person name="Omar R.F."/>
        </authorList>
    </citation>
    <scope>NUCLEOTIDE SEQUENCE [LARGE SCALE GENOMIC DNA]</scope>
    <source>
        <strain evidence="2 3">CCRI-24246</strain>
    </source>
</reference>
<accession>A0A552US68</accession>
<evidence type="ECO:0000313" key="2">
    <source>
        <dbReference type="EMBL" id="TRW21076.1"/>
    </source>
</evidence>
<evidence type="ECO:0000259" key="1">
    <source>
        <dbReference type="Pfam" id="PF14021"/>
    </source>
</evidence>
<feature type="domain" description="TNT" evidence="1">
    <location>
        <begin position="183"/>
        <end position="231"/>
    </location>
</feature>
<organism evidence="2 3">
    <name type="scientific">Criibacterium bergeronii</name>
    <dbReference type="NCBI Taxonomy" id="1871336"/>
    <lineage>
        <taxon>Bacteria</taxon>
        <taxon>Bacillati</taxon>
        <taxon>Bacillota</taxon>
        <taxon>Clostridia</taxon>
        <taxon>Peptostreptococcales</taxon>
        <taxon>Filifactoraceae</taxon>
        <taxon>Criibacterium</taxon>
    </lineage>
</organism>
<feature type="non-terminal residue" evidence="2">
    <location>
        <position position="1"/>
    </location>
</feature>
<dbReference type="OrthoDB" id="2051443at2"/>